<organism evidence="4 5">
    <name type="scientific">Siminovitchia acidinfaciens</name>
    <dbReference type="NCBI Taxonomy" id="2321395"/>
    <lineage>
        <taxon>Bacteria</taxon>
        <taxon>Bacillati</taxon>
        <taxon>Bacillota</taxon>
        <taxon>Bacilli</taxon>
        <taxon>Bacillales</taxon>
        <taxon>Bacillaceae</taxon>
        <taxon>Siminovitchia</taxon>
    </lineage>
</organism>
<keyword evidence="2" id="KW-0732">Signal</keyword>
<dbReference type="EMBL" id="QYTV02000001">
    <property type="protein sequence ID" value="RST76992.1"/>
    <property type="molecule type" value="Genomic_DNA"/>
</dbReference>
<dbReference type="OrthoDB" id="9787772at2"/>
<evidence type="ECO:0000313" key="4">
    <source>
        <dbReference type="EMBL" id="RST76992.1"/>
    </source>
</evidence>
<comment type="similarity">
    <text evidence="1">Belongs to the bacterial solute-binding protein 8 family.</text>
</comment>
<dbReference type="InterPro" id="IPR002491">
    <property type="entry name" value="ABC_transptr_periplasmic_BD"/>
</dbReference>
<accession>A0A429Y6I0</accession>
<dbReference type="RefSeq" id="WP_126046567.1">
    <property type="nucleotide sequence ID" value="NZ_QYTV02000001.1"/>
</dbReference>
<dbReference type="CDD" id="cd01144">
    <property type="entry name" value="BtuF"/>
    <property type="match status" value="1"/>
</dbReference>
<dbReference type="InterPro" id="IPR050902">
    <property type="entry name" value="ABC_Transporter_SBP"/>
</dbReference>
<dbReference type="Proteomes" id="UP000287156">
    <property type="component" value="Unassembled WGS sequence"/>
</dbReference>
<dbReference type="Pfam" id="PF01497">
    <property type="entry name" value="Peripla_BP_2"/>
    <property type="match status" value="1"/>
</dbReference>
<evidence type="ECO:0000256" key="1">
    <source>
        <dbReference type="ARBA" id="ARBA00008814"/>
    </source>
</evidence>
<reference evidence="4" key="1">
    <citation type="submission" date="2018-12" db="EMBL/GenBank/DDBJ databases">
        <authorList>
            <person name="Sun L."/>
            <person name="Chen Z."/>
        </authorList>
    </citation>
    <scope>NUCLEOTIDE SEQUENCE [LARGE SCALE GENOMIC DNA]</scope>
    <source>
        <strain evidence="4">3-2-2</strain>
    </source>
</reference>
<sequence length="260" mass="29210">MRIVSLCPSNTEVIGYLGKEDLLVAVDDYSNWPESIKDLPRVGPDLTIDMDKVESMQPDLVIASLSVPGMEKNIYELSKRNIPHIVLNPNSLEEIAVDIETVGKSLGCPELGKERSAHFKEEIQRCRLAAKDRTGDFSIYWEWWPKPVFTPGGANWLTEISQLAGGTNIFATEPQANVQTDWEEVAKRNPDHICMVWVGIEEEKVRPQALKKRPGWEKIKAVQSNQVHVLGDSLYCRPSPRLLLGLEKLILTLSGQSPVR</sequence>
<proteinExistence type="inferred from homology"/>
<dbReference type="PANTHER" id="PTHR30535:SF34">
    <property type="entry name" value="MOLYBDATE-BINDING PROTEIN MOLA"/>
    <property type="match status" value="1"/>
</dbReference>
<dbReference type="Gene3D" id="3.40.50.1980">
    <property type="entry name" value="Nitrogenase molybdenum iron protein domain"/>
    <property type="match status" value="2"/>
</dbReference>
<protein>
    <submittedName>
        <fullName evidence="4">Cobalamin-binding protein</fullName>
    </submittedName>
</protein>
<dbReference type="SUPFAM" id="SSF53807">
    <property type="entry name" value="Helical backbone' metal receptor"/>
    <property type="match status" value="1"/>
</dbReference>
<keyword evidence="5" id="KW-1185">Reference proteome</keyword>
<evidence type="ECO:0000256" key="2">
    <source>
        <dbReference type="ARBA" id="ARBA00022729"/>
    </source>
</evidence>
<evidence type="ECO:0000313" key="5">
    <source>
        <dbReference type="Proteomes" id="UP000287156"/>
    </source>
</evidence>
<dbReference type="AlphaFoldDB" id="A0A429Y6I0"/>
<gene>
    <name evidence="4" type="ORF">D4T97_000355</name>
</gene>
<dbReference type="PROSITE" id="PS50983">
    <property type="entry name" value="FE_B12_PBP"/>
    <property type="match status" value="1"/>
</dbReference>
<comment type="caution">
    <text evidence="4">The sequence shown here is derived from an EMBL/GenBank/DDBJ whole genome shotgun (WGS) entry which is preliminary data.</text>
</comment>
<name>A0A429Y6I0_9BACI</name>
<feature type="domain" description="Fe/B12 periplasmic-binding" evidence="3">
    <location>
        <begin position="2"/>
        <end position="257"/>
    </location>
</feature>
<dbReference type="InterPro" id="IPR054828">
    <property type="entry name" value="Vit_B12_bind_prot"/>
</dbReference>
<evidence type="ECO:0000259" key="3">
    <source>
        <dbReference type="PROSITE" id="PS50983"/>
    </source>
</evidence>
<dbReference type="PANTHER" id="PTHR30535">
    <property type="entry name" value="VITAMIN B12-BINDING PROTEIN"/>
    <property type="match status" value="1"/>
</dbReference>
<dbReference type="NCBIfam" id="NF038402">
    <property type="entry name" value="TroA_like"/>
    <property type="match status" value="1"/>
</dbReference>